<dbReference type="EMBL" id="CAJOBP010000610">
    <property type="protein sequence ID" value="CAF4200132.1"/>
    <property type="molecule type" value="Genomic_DNA"/>
</dbReference>
<dbReference type="Gene3D" id="2.130.10.10">
    <property type="entry name" value="YVTN repeat-like/Quinoprotein amine dehydrogenase"/>
    <property type="match status" value="3"/>
</dbReference>
<proteinExistence type="inferred from homology"/>
<reference evidence="6" key="1">
    <citation type="submission" date="2021-02" db="EMBL/GenBank/DDBJ databases">
        <authorList>
            <person name="Nowell W R."/>
        </authorList>
    </citation>
    <scope>NUCLEOTIDE SEQUENCE</scope>
</reference>
<feature type="repeat" description="WD" evidence="4">
    <location>
        <begin position="100"/>
        <end position="131"/>
    </location>
</feature>
<dbReference type="PANTHER" id="PTHR44019">
    <property type="entry name" value="WD REPEAT-CONTAINING PROTEIN 55"/>
    <property type="match status" value="1"/>
</dbReference>
<evidence type="ECO:0000313" key="6">
    <source>
        <dbReference type="EMBL" id="CAF4200132.1"/>
    </source>
</evidence>
<evidence type="ECO:0000256" key="4">
    <source>
        <dbReference type="PROSITE-ProRule" id="PRU00221"/>
    </source>
</evidence>
<feature type="repeat" description="WD" evidence="4">
    <location>
        <begin position="310"/>
        <end position="342"/>
    </location>
</feature>
<dbReference type="Pfam" id="PF00400">
    <property type="entry name" value="WD40"/>
    <property type="match status" value="7"/>
</dbReference>
<comment type="similarity">
    <text evidence="3">Belongs to the WD repeat POC1 family.</text>
</comment>
<evidence type="ECO:0000313" key="7">
    <source>
        <dbReference type="Proteomes" id="UP000663873"/>
    </source>
</evidence>
<feature type="region of interest" description="Disordered" evidence="5">
    <location>
        <begin position="370"/>
        <end position="399"/>
    </location>
</feature>
<evidence type="ECO:0000256" key="2">
    <source>
        <dbReference type="ARBA" id="ARBA00022737"/>
    </source>
</evidence>
<evidence type="ECO:0000256" key="5">
    <source>
        <dbReference type="SAM" id="MobiDB-lite"/>
    </source>
</evidence>
<dbReference type="PROSITE" id="PS00678">
    <property type="entry name" value="WD_REPEATS_1"/>
    <property type="match status" value="1"/>
</dbReference>
<name>A0A820AYU9_9BILA</name>
<accession>A0A820AYU9</accession>
<dbReference type="SUPFAM" id="SSF50978">
    <property type="entry name" value="WD40 repeat-like"/>
    <property type="match status" value="1"/>
</dbReference>
<dbReference type="GO" id="GO:0060271">
    <property type="term" value="P:cilium assembly"/>
    <property type="evidence" value="ECO:0007669"/>
    <property type="project" value="TreeGrafter"/>
</dbReference>
<evidence type="ECO:0000256" key="3">
    <source>
        <dbReference type="ARBA" id="ARBA00037984"/>
    </source>
</evidence>
<dbReference type="AlphaFoldDB" id="A0A820AYU9"/>
<dbReference type="InterPro" id="IPR001680">
    <property type="entry name" value="WD40_rpt"/>
</dbReference>
<dbReference type="InterPro" id="IPR019775">
    <property type="entry name" value="WD40_repeat_CS"/>
</dbReference>
<feature type="repeat" description="WD" evidence="4">
    <location>
        <begin position="184"/>
        <end position="225"/>
    </location>
</feature>
<organism evidence="6 7">
    <name type="scientific">Rotaria socialis</name>
    <dbReference type="NCBI Taxonomy" id="392032"/>
    <lineage>
        <taxon>Eukaryota</taxon>
        <taxon>Metazoa</taxon>
        <taxon>Spiralia</taxon>
        <taxon>Gnathifera</taxon>
        <taxon>Rotifera</taxon>
        <taxon>Eurotatoria</taxon>
        <taxon>Bdelloidea</taxon>
        <taxon>Philodinida</taxon>
        <taxon>Philodinidae</taxon>
        <taxon>Rotaria</taxon>
    </lineage>
</organism>
<comment type="caution">
    <text evidence="6">The sequence shown here is derived from an EMBL/GenBank/DDBJ whole genome shotgun (WGS) entry which is preliminary data.</text>
</comment>
<dbReference type="PROSITE" id="PS50294">
    <property type="entry name" value="WD_REPEATS_REGION"/>
    <property type="match status" value="7"/>
</dbReference>
<dbReference type="Proteomes" id="UP000663873">
    <property type="component" value="Unassembled WGS sequence"/>
</dbReference>
<feature type="compositionally biased region" description="Polar residues" evidence="5">
    <location>
        <begin position="379"/>
        <end position="393"/>
    </location>
</feature>
<gene>
    <name evidence="6" type="ORF">UJA718_LOCUS6501</name>
</gene>
<dbReference type="InterPro" id="IPR050505">
    <property type="entry name" value="WDR55/POC1"/>
</dbReference>
<feature type="repeat" description="WD" evidence="4">
    <location>
        <begin position="142"/>
        <end position="183"/>
    </location>
</feature>
<dbReference type="GO" id="GO:0005814">
    <property type="term" value="C:centriole"/>
    <property type="evidence" value="ECO:0007669"/>
    <property type="project" value="TreeGrafter"/>
</dbReference>
<feature type="repeat" description="WD" evidence="4">
    <location>
        <begin position="10"/>
        <end position="41"/>
    </location>
</feature>
<dbReference type="PANTHER" id="PTHR44019:SF8">
    <property type="entry name" value="POC1 CENTRIOLAR PROTEIN HOMOLOG"/>
    <property type="match status" value="1"/>
</dbReference>
<protein>
    <submittedName>
        <fullName evidence="6">Uncharacterized protein</fullName>
    </submittedName>
</protein>
<feature type="repeat" description="WD" evidence="4">
    <location>
        <begin position="233"/>
        <end position="267"/>
    </location>
</feature>
<dbReference type="CDD" id="cd00200">
    <property type="entry name" value="WD40"/>
    <property type="match status" value="1"/>
</dbReference>
<keyword evidence="1 4" id="KW-0853">WD repeat</keyword>
<dbReference type="InterPro" id="IPR036322">
    <property type="entry name" value="WD40_repeat_dom_sf"/>
</dbReference>
<keyword evidence="2" id="KW-0677">Repeat</keyword>
<dbReference type="InterPro" id="IPR020472">
    <property type="entry name" value="WD40_PAC1"/>
</dbReference>
<keyword evidence="7" id="KW-1185">Reference proteome</keyword>
<sequence length="521" mass="58713">MEDPKLEKQFRSHRSTVTSLSFSPNTKQIVSGSLDSCLFVWPFKPQVRAYRFVGHNVSNSILKNRDSHIYRYELKVEIFYFQLNSSLTLLLNIAAVLFRLCLTQDAVYSVCFSPSGHLIASGSKDKTIRVWIPSVKGESTVFKAHTAAVRCVDFSNDGQNLLSSSEDKTIKLWTVHRQKFQFSLNQHSNWIRCAKFSPDGRLIVSCSDDKTIKLWDRNTNECIHTFYEPHGFLNSVAFHPSGTCIGGGSTDASVKIWDMRTRKLIQHYANHVASVNNISFHPNGNHLLTAANDATLKVFDLLEGRLMYTLHGHQGPAMSTAFSKQGDYFASGGQDQQVLIWKTNFDANTPSIDPTNNKYANITDYATTSRTSLEDQQKSRSQITSLQAKTQPETSDERQARKIDVRNGKPSMCMFNDDDDDPVEIANIESQHKNGISRPNSASLDFSNSAAISNRINRNTHSKRDIEMSNQQSCTFQLANTIDHIVQQLDVLTKTVSILETRLTMTETKLQEINNAEPNIK</sequence>
<dbReference type="PRINTS" id="PR00320">
    <property type="entry name" value="GPROTEINBRPT"/>
</dbReference>
<dbReference type="SMART" id="SM00320">
    <property type="entry name" value="WD40"/>
    <property type="match status" value="7"/>
</dbReference>
<dbReference type="PROSITE" id="PS50082">
    <property type="entry name" value="WD_REPEATS_2"/>
    <property type="match status" value="7"/>
</dbReference>
<dbReference type="GO" id="GO:0036064">
    <property type="term" value="C:ciliary basal body"/>
    <property type="evidence" value="ECO:0007669"/>
    <property type="project" value="TreeGrafter"/>
</dbReference>
<dbReference type="InterPro" id="IPR015943">
    <property type="entry name" value="WD40/YVTN_repeat-like_dom_sf"/>
</dbReference>
<feature type="repeat" description="WD" evidence="4">
    <location>
        <begin position="268"/>
        <end position="309"/>
    </location>
</feature>
<evidence type="ECO:0000256" key="1">
    <source>
        <dbReference type="ARBA" id="ARBA00022574"/>
    </source>
</evidence>